<dbReference type="PANTHER" id="PTHR43777:SF1">
    <property type="entry name" value="MOLYBDENUM COFACTOR CYTIDYLYLTRANSFERASE"/>
    <property type="match status" value="1"/>
</dbReference>
<keyword evidence="2" id="KW-0808">Transferase</keyword>
<keyword evidence="3" id="KW-1185">Reference proteome</keyword>
<name>A0A7Y7IJC2_9MICC</name>
<dbReference type="Gene3D" id="3.90.550.10">
    <property type="entry name" value="Spore Coat Polysaccharide Biosynthesis Protein SpsA, Chain A"/>
    <property type="match status" value="1"/>
</dbReference>
<reference evidence="2 3" key="1">
    <citation type="submission" date="2020-02" db="EMBL/GenBank/DDBJ databases">
        <title>Genome sequence of strain AETb3-4.</title>
        <authorList>
            <person name="Gao J."/>
            <person name="Zhang X."/>
        </authorList>
    </citation>
    <scope>NUCLEOTIDE SEQUENCE [LARGE SCALE GENOMIC DNA]</scope>
    <source>
        <strain evidence="2 3">AETb3-4</strain>
    </source>
</reference>
<protein>
    <submittedName>
        <fullName evidence="2">NTP transferase domain-containing protein</fullName>
    </submittedName>
</protein>
<dbReference type="PANTHER" id="PTHR43777">
    <property type="entry name" value="MOLYBDENUM COFACTOR CYTIDYLYLTRANSFERASE"/>
    <property type="match status" value="1"/>
</dbReference>
<dbReference type="RefSeq" id="WP_176636247.1">
    <property type="nucleotide sequence ID" value="NZ_JAAMFM010000033.1"/>
</dbReference>
<sequence length="220" mass="21912">MVNTTAVLLAAGAGTRLGRGPKALLPFSGRTLVEHAAAVLRDGGCSGVVVVVGAGAAEVAALPGLAGCRLVPNEDWASGMGGSFRLGVAAAAGNSPGNTVLVALVDQPGVTAALVSRLIAAHRPGRVTAAGYPSGALSPDSPGLHRGHPIIFDPALASRAAAASKGDAGARDFLRAHPGLIDLVDCGDLFDGADLDTESDLHLLNGHLASPVHDHARKQS</sequence>
<dbReference type="AlphaFoldDB" id="A0A7Y7IJC2"/>
<dbReference type="InterPro" id="IPR054799">
    <property type="entry name" value="NboR"/>
</dbReference>
<gene>
    <name evidence="2" type="ORF">G6034_16760</name>
</gene>
<dbReference type="InterPro" id="IPR025877">
    <property type="entry name" value="MobA-like_NTP_Trfase"/>
</dbReference>
<dbReference type="EMBL" id="JAAMFM010000033">
    <property type="protein sequence ID" value="NVM96528.1"/>
    <property type="molecule type" value="Genomic_DNA"/>
</dbReference>
<dbReference type="SUPFAM" id="SSF53448">
    <property type="entry name" value="Nucleotide-diphospho-sugar transferases"/>
    <property type="match status" value="1"/>
</dbReference>
<comment type="caution">
    <text evidence="2">The sequence shown here is derived from an EMBL/GenBank/DDBJ whole genome shotgun (WGS) entry which is preliminary data.</text>
</comment>
<dbReference type="InterPro" id="IPR029044">
    <property type="entry name" value="Nucleotide-diphossugar_trans"/>
</dbReference>
<evidence type="ECO:0000313" key="2">
    <source>
        <dbReference type="EMBL" id="NVM96528.1"/>
    </source>
</evidence>
<proteinExistence type="predicted"/>
<evidence type="ECO:0000313" key="3">
    <source>
        <dbReference type="Proteomes" id="UP000543556"/>
    </source>
</evidence>
<organism evidence="2 3">
    <name type="scientific">Arthrobacter wenxiniae</name>
    <dbReference type="NCBI Taxonomy" id="2713570"/>
    <lineage>
        <taxon>Bacteria</taxon>
        <taxon>Bacillati</taxon>
        <taxon>Actinomycetota</taxon>
        <taxon>Actinomycetes</taxon>
        <taxon>Micrococcales</taxon>
        <taxon>Micrococcaceae</taxon>
        <taxon>Arthrobacter</taxon>
    </lineage>
</organism>
<feature type="domain" description="MobA-like NTP transferase" evidence="1">
    <location>
        <begin position="6"/>
        <end position="177"/>
    </location>
</feature>
<accession>A0A7Y7IJC2</accession>
<dbReference type="Proteomes" id="UP000543556">
    <property type="component" value="Unassembled WGS sequence"/>
</dbReference>
<dbReference type="GO" id="GO:0016779">
    <property type="term" value="F:nucleotidyltransferase activity"/>
    <property type="evidence" value="ECO:0007669"/>
    <property type="project" value="UniProtKB-ARBA"/>
</dbReference>
<dbReference type="NCBIfam" id="NF045782">
    <property type="entry name" value="NicBOxredNboR"/>
    <property type="match status" value="1"/>
</dbReference>
<evidence type="ECO:0000259" key="1">
    <source>
        <dbReference type="Pfam" id="PF12804"/>
    </source>
</evidence>
<dbReference type="Pfam" id="PF12804">
    <property type="entry name" value="NTP_transf_3"/>
    <property type="match status" value="1"/>
</dbReference>